<comment type="caution">
    <text evidence="1">The sequence shown here is derived from an EMBL/GenBank/DDBJ whole genome shotgun (WGS) entry which is preliminary data.</text>
</comment>
<dbReference type="Gene3D" id="3.30.160.60">
    <property type="entry name" value="Classic Zinc Finger"/>
    <property type="match status" value="1"/>
</dbReference>
<evidence type="ECO:0000313" key="1">
    <source>
        <dbReference type="EMBL" id="RIB21301.1"/>
    </source>
</evidence>
<keyword evidence="2" id="KW-1185">Reference proteome</keyword>
<evidence type="ECO:0000313" key="2">
    <source>
        <dbReference type="Proteomes" id="UP000266673"/>
    </source>
</evidence>
<name>A0A397VHL1_9GLOM</name>
<proteinExistence type="predicted"/>
<dbReference type="EMBL" id="QKWP01000368">
    <property type="protein sequence ID" value="RIB21301.1"/>
    <property type="molecule type" value="Genomic_DNA"/>
</dbReference>
<sequence length="230" mass="26792">MSTQNSVSCLLCVNKTLKNLRGLHIHQRVVHQATTTNSFSCPLCPHSSFKSKSGWSRHENLKHDSYNIPKHFNELPQDHINETKAALVYLIRSRLKLHSKHSGLQTISSPLTESEFVCIFQDHIKRYSFCRQRYICYFGGYDAYDTLSHIFNETNWGRQIFEHGQWSEVMLVPNSASPVMCTKSLRNSLRVNPKNPEMIIMWEKKEIYDNEENVSTAGWVTMRFLVGQFY</sequence>
<dbReference type="AlphaFoldDB" id="A0A397VHL1"/>
<reference evidence="1 2" key="1">
    <citation type="submission" date="2018-06" db="EMBL/GenBank/DDBJ databases">
        <title>Comparative genomics reveals the genomic features of Rhizophagus irregularis, R. cerebriforme, R. diaphanum and Gigaspora rosea, and their symbiotic lifestyle signature.</title>
        <authorList>
            <person name="Morin E."/>
            <person name="San Clemente H."/>
            <person name="Chen E.C.H."/>
            <person name="De La Providencia I."/>
            <person name="Hainaut M."/>
            <person name="Kuo A."/>
            <person name="Kohler A."/>
            <person name="Murat C."/>
            <person name="Tang N."/>
            <person name="Roy S."/>
            <person name="Loubradou J."/>
            <person name="Henrissat B."/>
            <person name="Grigoriev I.V."/>
            <person name="Corradi N."/>
            <person name="Roux C."/>
            <person name="Martin F.M."/>
        </authorList>
    </citation>
    <scope>NUCLEOTIDE SEQUENCE [LARGE SCALE GENOMIC DNA]</scope>
    <source>
        <strain evidence="1 2">DAOM 194757</strain>
    </source>
</reference>
<evidence type="ECO:0008006" key="3">
    <source>
        <dbReference type="Google" id="ProtNLM"/>
    </source>
</evidence>
<organism evidence="1 2">
    <name type="scientific">Gigaspora rosea</name>
    <dbReference type="NCBI Taxonomy" id="44941"/>
    <lineage>
        <taxon>Eukaryota</taxon>
        <taxon>Fungi</taxon>
        <taxon>Fungi incertae sedis</taxon>
        <taxon>Mucoromycota</taxon>
        <taxon>Glomeromycotina</taxon>
        <taxon>Glomeromycetes</taxon>
        <taxon>Diversisporales</taxon>
        <taxon>Gigasporaceae</taxon>
        <taxon>Gigaspora</taxon>
    </lineage>
</organism>
<gene>
    <name evidence="1" type="ORF">C2G38_2177003</name>
</gene>
<protein>
    <recommendedName>
        <fullName evidence="3">C2H2-type domain-containing protein</fullName>
    </recommendedName>
</protein>
<dbReference type="Proteomes" id="UP000266673">
    <property type="component" value="Unassembled WGS sequence"/>
</dbReference>
<accession>A0A397VHL1</accession>